<dbReference type="PANTHER" id="PTHR44259">
    <property type="entry name" value="OS07G0183000 PROTEIN-RELATED"/>
    <property type="match status" value="1"/>
</dbReference>
<organism evidence="3 4">
    <name type="scientific">Camelina sativa</name>
    <name type="common">False flax</name>
    <name type="synonym">Myagrum sativum</name>
    <dbReference type="NCBI Taxonomy" id="90675"/>
    <lineage>
        <taxon>Eukaryota</taxon>
        <taxon>Viridiplantae</taxon>
        <taxon>Streptophyta</taxon>
        <taxon>Embryophyta</taxon>
        <taxon>Tracheophyta</taxon>
        <taxon>Spermatophyta</taxon>
        <taxon>Magnoliopsida</taxon>
        <taxon>eudicotyledons</taxon>
        <taxon>Gunneridae</taxon>
        <taxon>Pentapetalae</taxon>
        <taxon>rosids</taxon>
        <taxon>malvids</taxon>
        <taxon>Brassicales</taxon>
        <taxon>Brassicaceae</taxon>
        <taxon>Camelineae</taxon>
        <taxon>Camelina</taxon>
    </lineage>
</organism>
<dbReference type="InterPro" id="IPR005174">
    <property type="entry name" value="KIB1-4_b-propeller"/>
</dbReference>
<protein>
    <submittedName>
        <fullName evidence="4">F-box protein At5g25290-like</fullName>
    </submittedName>
</protein>
<evidence type="ECO:0000313" key="3">
    <source>
        <dbReference type="Proteomes" id="UP000694864"/>
    </source>
</evidence>
<dbReference type="GeneID" id="104757470"/>
<evidence type="ECO:0000256" key="1">
    <source>
        <dbReference type="SAM" id="MobiDB-lite"/>
    </source>
</evidence>
<reference evidence="3" key="1">
    <citation type="journal article" date="2014" name="Nat. Commun.">
        <title>The emerging biofuel crop Camelina sativa retains a highly undifferentiated hexaploid genome structure.</title>
        <authorList>
            <person name="Kagale S."/>
            <person name="Koh C."/>
            <person name="Nixon J."/>
            <person name="Bollina V."/>
            <person name="Clarke W.E."/>
            <person name="Tuteja R."/>
            <person name="Spillane C."/>
            <person name="Robinson S.J."/>
            <person name="Links M.G."/>
            <person name="Clarke C."/>
            <person name="Higgins E.E."/>
            <person name="Huebert T."/>
            <person name="Sharpe A.G."/>
            <person name="Parkin I.A."/>
        </authorList>
    </citation>
    <scope>NUCLEOTIDE SEQUENCE [LARGE SCALE GENOMIC DNA]</scope>
    <source>
        <strain evidence="3">cv. DH55</strain>
    </source>
</reference>
<feature type="compositionally biased region" description="Basic and acidic residues" evidence="1">
    <location>
        <begin position="1"/>
        <end position="10"/>
    </location>
</feature>
<reference evidence="4" key="2">
    <citation type="submission" date="2025-08" db="UniProtKB">
        <authorList>
            <consortium name="RefSeq"/>
        </authorList>
    </citation>
    <scope>IDENTIFICATION</scope>
    <source>
        <tissue evidence="4">Leaf</tissue>
    </source>
</reference>
<dbReference type="Proteomes" id="UP000694864">
    <property type="component" value="Chromosome 17"/>
</dbReference>
<accession>A0ABM0WZR7</accession>
<dbReference type="InterPro" id="IPR050942">
    <property type="entry name" value="F-box_BR-signaling"/>
</dbReference>
<dbReference type="Pfam" id="PF03478">
    <property type="entry name" value="Beta-prop_KIB1-4"/>
    <property type="match status" value="1"/>
</dbReference>
<feature type="region of interest" description="Disordered" evidence="1">
    <location>
        <begin position="1"/>
        <end position="25"/>
    </location>
</feature>
<evidence type="ECO:0000259" key="2">
    <source>
        <dbReference type="Pfam" id="PF03478"/>
    </source>
</evidence>
<keyword evidence="3" id="KW-1185">Reference proteome</keyword>
<name>A0ABM0WZR7_CAMSA</name>
<feature type="domain" description="KIB1-4 beta-propeller" evidence="2">
    <location>
        <begin position="58"/>
        <end position="370"/>
    </location>
</feature>
<evidence type="ECO:0000313" key="4">
    <source>
        <dbReference type="RefSeq" id="XP_010478514.2"/>
    </source>
</evidence>
<proteinExistence type="predicted"/>
<dbReference type="RefSeq" id="XP_010478514.2">
    <property type="nucleotide sequence ID" value="XM_010480212.2"/>
</dbReference>
<sequence>MMDDVVDRPADGVGNSKRSGSPKYNECIKVPRPALVFDPKSGSLPLLLLSLEESGCRVYNPDEDKVYETKSDFSGYRFLANSGKWFLVLDESRSDLYIVDVFSEERINLPALESIKGGLYKVERVGDNEFTVDLIKPYMRGASRPNTTKYLRGLLWVDDKKKNGVDYVVVWQFQEGQFLGFCRNGDFHYRDIPIRNRVHVPREFRGLQDVVLKGHRLYYLSHRCYIRELDLSGQDGFKDVYSLPSFEMWKPSRRPSGDLGITGVKKLISSGDSIAVTTSGDVLLVYTKAYEPVCESSRIFRVFKSDPKDRNSTLVEVESLGDEALFFDLGITVPADPTLGIEPNSIYFTRNDRFGHPHCYIPCLDICVYNIATRSIKRFLSGSTLKLKDAQWFLPSA</sequence>
<gene>
    <name evidence="4" type="primary">LOC104757470</name>
</gene>
<dbReference type="PANTHER" id="PTHR44259:SF73">
    <property type="entry name" value="F-BOX PROTEIN (DUF295)"/>
    <property type="match status" value="1"/>
</dbReference>